<sequence length="82" mass="8887">MSLKAHLPVAAALALSALVGNGKDGMAYNTIASEHRGLRTQLVRRDWGHVDHVWQGAGSGGQWPKGQGWGCAVTRFWSDIEF</sequence>
<organism evidence="2">
    <name type="scientific">Drosophila melanogaster</name>
    <name type="common">Fruit fly</name>
    <dbReference type="NCBI Taxonomy" id="7227"/>
    <lineage>
        <taxon>Eukaryota</taxon>
        <taxon>Metazoa</taxon>
        <taxon>Ecdysozoa</taxon>
        <taxon>Arthropoda</taxon>
        <taxon>Hexapoda</taxon>
        <taxon>Insecta</taxon>
        <taxon>Pterygota</taxon>
        <taxon>Neoptera</taxon>
        <taxon>Endopterygota</taxon>
        <taxon>Diptera</taxon>
        <taxon>Brachycera</taxon>
        <taxon>Muscomorpha</taxon>
        <taxon>Ephydroidea</taxon>
        <taxon>Drosophilidae</taxon>
        <taxon>Drosophila</taxon>
        <taxon>Sophophora</taxon>
    </lineage>
</organism>
<dbReference type="EMBL" id="BK003655">
    <property type="protein sequence ID" value="DAA02353.1"/>
    <property type="molecule type" value="Genomic_DNA"/>
</dbReference>
<reference evidence="2" key="1">
    <citation type="journal article" date="2003" name="Genome Biol.">
        <title>An integrated gene annotation and transcriptional profiling approach towards the full gene content of the Drosophila genome.</title>
        <authorList>
            <person name="Hild M."/>
            <person name="Beckmann B."/>
            <person name="Haas S.A."/>
            <person name="Koch B."/>
            <person name="Solovyev V."/>
            <person name="Busold C."/>
            <person name="Fellenberg K."/>
            <person name="Boutros M."/>
            <person name="Vingron M."/>
            <person name="Sauer F."/>
            <person name="Hoheisel J.D."/>
            <person name="Paro R."/>
        </authorList>
    </citation>
    <scope>NUCLEOTIDE SEQUENCE</scope>
</reference>
<name>Q6IGW1_DROME</name>
<evidence type="ECO:0000313" key="2">
    <source>
        <dbReference type="EMBL" id="DAA02353.1"/>
    </source>
</evidence>
<proteinExistence type="predicted"/>
<dbReference type="AlphaFoldDB" id="Q6IGW1"/>
<feature type="signal peptide" evidence="1">
    <location>
        <begin position="1"/>
        <end position="22"/>
    </location>
</feature>
<gene>
    <name evidence="2" type="ORF">HDC04905</name>
</gene>
<feature type="chain" id="PRO_5004275795" evidence="1">
    <location>
        <begin position="23"/>
        <end position="82"/>
    </location>
</feature>
<keyword evidence="1" id="KW-0732">Signal</keyword>
<evidence type="ECO:0000256" key="1">
    <source>
        <dbReference type="SAM" id="SignalP"/>
    </source>
</evidence>
<protein>
    <submittedName>
        <fullName evidence="2">HDC04905</fullName>
    </submittedName>
</protein>
<accession>Q6IGW1</accession>